<dbReference type="AlphaFoldDB" id="A0A2S9YGS5"/>
<evidence type="ECO:0000256" key="1">
    <source>
        <dbReference type="SAM" id="MobiDB-lite"/>
    </source>
</evidence>
<keyword evidence="2" id="KW-0812">Transmembrane</keyword>
<keyword evidence="4" id="KW-1185">Reference proteome</keyword>
<feature type="region of interest" description="Disordered" evidence="1">
    <location>
        <begin position="38"/>
        <end position="66"/>
    </location>
</feature>
<gene>
    <name evidence="3" type="ORF">ENSA5_08810</name>
</gene>
<proteinExistence type="predicted"/>
<feature type="transmembrane region" description="Helical" evidence="2">
    <location>
        <begin position="255"/>
        <end position="278"/>
    </location>
</feature>
<evidence type="ECO:0000313" key="4">
    <source>
        <dbReference type="Proteomes" id="UP000237968"/>
    </source>
</evidence>
<evidence type="ECO:0000313" key="3">
    <source>
        <dbReference type="EMBL" id="PRQ04315.1"/>
    </source>
</evidence>
<sequence length="280" mass="30797">MNAAVLALAIVLGSLVLALNAWGMLTTYHKLVDTVPGWSRRSSKTPPSILATGRPQPVSEPQRGPLSDRPCAAWRLSVVCRKTTALGGLRFIFDRYSGGSFSLVTADTEVPIRLIPCEHTIRSPTAFPRHAPPWLLPRVDPARGFTMEVYHGVPTLPLLHDLSKAQASAACEAAAAELQRYDLGRVAPDEQILVIETIVDLETTWVCEGPSGSDLNPGIVARPETTSSYFRPNAVKLTRLSDLSRITRRVMLRELGFFIFFDIFVVLVPALTLIAQVFRR</sequence>
<comment type="caution">
    <text evidence="3">The sequence shown here is derived from an EMBL/GenBank/DDBJ whole genome shotgun (WGS) entry which is preliminary data.</text>
</comment>
<reference evidence="3 4" key="1">
    <citation type="submission" date="2018-03" db="EMBL/GenBank/DDBJ databases">
        <title>Draft Genome Sequences of the Obligatory Marine Myxobacteria Enhygromyxa salina SWB005.</title>
        <authorList>
            <person name="Poehlein A."/>
            <person name="Moghaddam J.A."/>
            <person name="Harms H."/>
            <person name="Alanjari M."/>
            <person name="Koenig G.M."/>
            <person name="Daniel R."/>
            <person name="Schaeberle T.F."/>
        </authorList>
    </citation>
    <scope>NUCLEOTIDE SEQUENCE [LARGE SCALE GENOMIC DNA]</scope>
    <source>
        <strain evidence="3 4">SWB005</strain>
    </source>
</reference>
<keyword evidence="2" id="KW-0472">Membrane</keyword>
<dbReference type="RefSeq" id="WP_146155323.1">
    <property type="nucleotide sequence ID" value="NZ_PVNK01000046.1"/>
</dbReference>
<organism evidence="3 4">
    <name type="scientific">Enhygromyxa salina</name>
    <dbReference type="NCBI Taxonomy" id="215803"/>
    <lineage>
        <taxon>Bacteria</taxon>
        <taxon>Pseudomonadati</taxon>
        <taxon>Myxococcota</taxon>
        <taxon>Polyangia</taxon>
        <taxon>Nannocystales</taxon>
        <taxon>Nannocystaceae</taxon>
        <taxon>Enhygromyxa</taxon>
    </lineage>
</organism>
<dbReference type="EMBL" id="PVNK01000046">
    <property type="protein sequence ID" value="PRQ04315.1"/>
    <property type="molecule type" value="Genomic_DNA"/>
</dbReference>
<evidence type="ECO:0000256" key="2">
    <source>
        <dbReference type="SAM" id="Phobius"/>
    </source>
</evidence>
<keyword evidence="2" id="KW-1133">Transmembrane helix</keyword>
<accession>A0A2S9YGS5</accession>
<dbReference type="Proteomes" id="UP000237968">
    <property type="component" value="Unassembled WGS sequence"/>
</dbReference>
<name>A0A2S9YGS5_9BACT</name>
<dbReference type="OrthoDB" id="9902198at2"/>
<protein>
    <submittedName>
        <fullName evidence="3">Uncharacterized protein</fullName>
    </submittedName>
</protein>